<organism evidence="2 3">
    <name type="scientific">Halopseudomonas sabulinigri</name>
    <dbReference type="NCBI Taxonomy" id="472181"/>
    <lineage>
        <taxon>Bacteria</taxon>
        <taxon>Pseudomonadati</taxon>
        <taxon>Pseudomonadota</taxon>
        <taxon>Gammaproteobacteria</taxon>
        <taxon>Pseudomonadales</taxon>
        <taxon>Pseudomonadaceae</taxon>
        <taxon>Halopseudomonas</taxon>
    </lineage>
</organism>
<evidence type="ECO:0000313" key="3">
    <source>
        <dbReference type="Proteomes" id="UP000243413"/>
    </source>
</evidence>
<evidence type="ECO:0000256" key="1">
    <source>
        <dbReference type="SAM" id="MobiDB-lite"/>
    </source>
</evidence>
<sequence>MAFDPDYLSDSSSSNNVRRERRRQEDKRRMAYRRAIEDYRESQSLQATFCDFPELLGQTDHHRSQRLY</sequence>
<feature type="region of interest" description="Disordered" evidence="1">
    <location>
        <begin position="1"/>
        <end position="28"/>
    </location>
</feature>
<dbReference type="InterPro" id="IPR058059">
    <property type="entry name" value="PA3496-like"/>
</dbReference>
<dbReference type="OrthoDB" id="7019550at2"/>
<gene>
    <name evidence="2" type="ORF">SAMN05216271_2464</name>
</gene>
<dbReference type="AlphaFoldDB" id="A0A1H1U621"/>
<accession>A0A1H1U621</accession>
<proteinExistence type="predicted"/>
<dbReference type="EMBL" id="LT629763">
    <property type="protein sequence ID" value="SDS68055.1"/>
    <property type="molecule type" value="Genomic_DNA"/>
</dbReference>
<protein>
    <submittedName>
        <fullName evidence="2">Uncharacterized protein</fullName>
    </submittedName>
</protein>
<dbReference type="Proteomes" id="UP000243413">
    <property type="component" value="Chromosome I"/>
</dbReference>
<dbReference type="RefSeq" id="WP_092287060.1">
    <property type="nucleotide sequence ID" value="NZ_LT629763.1"/>
</dbReference>
<evidence type="ECO:0000313" key="2">
    <source>
        <dbReference type="EMBL" id="SDS68055.1"/>
    </source>
</evidence>
<reference evidence="3" key="1">
    <citation type="submission" date="2016-10" db="EMBL/GenBank/DDBJ databases">
        <authorList>
            <person name="Varghese N."/>
            <person name="Submissions S."/>
        </authorList>
    </citation>
    <scope>NUCLEOTIDE SEQUENCE [LARGE SCALE GENOMIC DNA]</scope>
    <source>
        <strain evidence="3">JCM 14963</strain>
    </source>
</reference>
<name>A0A1H1U621_9GAMM</name>
<dbReference type="NCBIfam" id="NF046101">
    <property type="entry name" value="PA3496_fam"/>
    <property type="match status" value="1"/>
</dbReference>